<evidence type="ECO:0000313" key="4">
    <source>
        <dbReference type="RefSeq" id="XP_022252400.1"/>
    </source>
</evidence>
<accession>A0ABM1T944</accession>
<dbReference type="GeneID" id="106468356"/>
<organism evidence="3 4">
    <name type="scientific">Limulus polyphemus</name>
    <name type="common">Atlantic horseshoe crab</name>
    <dbReference type="NCBI Taxonomy" id="6850"/>
    <lineage>
        <taxon>Eukaryota</taxon>
        <taxon>Metazoa</taxon>
        <taxon>Ecdysozoa</taxon>
        <taxon>Arthropoda</taxon>
        <taxon>Chelicerata</taxon>
        <taxon>Merostomata</taxon>
        <taxon>Xiphosura</taxon>
        <taxon>Limulidae</taxon>
        <taxon>Limulus</taxon>
    </lineage>
</organism>
<dbReference type="RefSeq" id="XP_022252400.1">
    <property type="nucleotide sequence ID" value="XM_022396692.1"/>
</dbReference>
<dbReference type="PANTHER" id="PTHR21549:SF1">
    <property type="entry name" value="COILED-COIL DOMAIN-CONTAINING PROTEIN 148"/>
    <property type="match status" value="1"/>
</dbReference>
<sequence>MYSSVEEDSCKLPSTSGAAYAKAYFLKFSQIDLDTENAKILFKKRDGKRLLEVARSLETLNQQTRDMAYQEEHKLVWTKEYIRLQEQAFRMDQENWCKTMYKKEIWAEDAMEILRMMMKFEESRSDFKEKIVDPMWLLREDLQDWLDRHELEKPLLPSTYMSHHQIQEILRTVWCDYFIMIQKLDNELEESERELQKASTIILEERGHQSSKSILEKYEELPFLSSPVHDKLLNQLHQLDLRYKIKIEDLGEKSLKDVCLTDTWRTSEKSVLYHILEQYPSGMLNKWTLCSDRLKRTFPEKSTKDLVTLTQLSESQQLYTKQRNAILNSWLQDRKKWQNKAVKEVCDAHNKFLVRKASKEAQVCQKAVCDQLRIKLEKMKEEKKMEKLKEEEKASKYQETMKKANKMTAMKEKQRREIEKEMLKSYFEEKLRMQNENQEDLCRLLQEMKVVRKQQMKYNRKRVQFRESVLSKKKSVQLNRKEAQKQQVEDKEKHLYALVSQVRAKVKKDPSRVLQHTAASLTRKYTNKCDPRPFKPFHSFTEEQILCDHRLRLEQLLRQADLINSKYGIAVMKQVQPFREPRKDMKSTVFEEI</sequence>
<dbReference type="PANTHER" id="PTHR21549">
    <property type="entry name" value="MUTATED IN BLADDER CANCER 1"/>
    <property type="match status" value="1"/>
</dbReference>
<name>A0ABM1T944_LIMPO</name>
<evidence type="ECO:0000313" key="3">
    <source>
        <dbReference type="Proteomes" id="UP000694941"/>
    </source>
</evidence>
<feature type="region of interest" description="Disordered" evidence="2">
    <location>
        <begin position="392"/>
        <end position="412"/>
    </location>
</feature>
<evidence type="ECO:0000313" key="5">
    <source>
        <dbReference type="RefSeq" id="XP_022252401.1"/>
    </source>
</evidence>
<keyword evidence="3" id="KW-1185">Reference proteome</keyword>
<gene>
    <name evidence="4 5" type="primary">LOC106468356</name>
</gene>
<evidence type="ECO:0000256" key="2">
    <source>
        <dbReference type="SAM" id="MobiDB-lite"/>
    </source>
</evidence>
<reference evidence="4 5" key="1">
    <citation type="submission" date="2025-05" db="UniProtKB">
        <authorList>
            <consortium name="RefSeq"/>
        </authorList>
    </citation>
    <scope>IDENTIFICATION</scope>
    <source>
        <tissue evidence="4 5">Muscle</tissue>
    </source>
</reference>
<dbReference type="Proteomes" id="UP000694941">
    <property type="component" value="Unplaced"/>
</dbReference>
<protein>
    <submittedName>
        <fullName evidence="4">Coiled-coil domain-containing protein 148-like isoform X1</fullName>
    </submittedName>
    <submittedName>
        <fullName evidence="5">Coiled-coil domain-containing protein 148-like isoform X2</fullName>
    </submittedName>
</protein>
<dbReference type="InterPro" id="IPR039902">
    <property type="entry name" value="CCDC148/CCDC112"/>
</dbReference>
<feature type="compositionally biased region" description="Basic and acidic residues" evidence="2">
    <location>
        <begin position="392"/>
        <end position="402"/>
    </location>
</feature>
<dbReference type="RefSeq" id="XP_022252401.1">
    <property type="nucleotide sequence ID" value="XM_022396693.1"/>
</dbReference>
<keyword evidence="1" id="KW-0175">Coiled coil</keyword>
<proteinExistence type="predicted"/>
<evidence type="ECO:0000256" key="1">
    <source>
        <dbReference type="ARBA" id="ARBA00023054"/>
    </source>
</evidence>